<feature type="transmembrane region" description="Helical" evidence="4">
    <location>
        <begin position="371"/>
        <end position="389"/>
    </location>
</feature>
<evidence type="ECO:0000313" key="6">
    <source>
        <dbReference type="EMBL" id="GEM53501.1"/>
    </source>
</evidence>
<organism evidence="6 7">
    <name type="scientific">Empedobacter brevis NBRC 14943 = ATCC 43319</name>
    <dbReference type="NCBI Taxonomy" id="1218108"/>
    <lineage>
        <taxon>Bacteria</taxon>
        <taxon>Pseudomonadati</taxon>
        <taxon>Bacteroidota</taxon>
        <taxon>Flavobacteriia</taxon>
        <taxon>Flavobacteriales</taxon>
        <taxon>Weeksellaceae</taxon>
        <taxon>Empedobacter</taxon>
    </lineage>
</organism>
<name>A0A511NMQ6_9FLAO</name>
<dbReference type="InterPro" id="IPR018060">
    <property type="entry name" value="HTH_AraC"/>
</dbReference>
<dbReference type="GO" id="GO:0003700">
    <property type="term" value="F:DNA-binding transcription factor activity"/>
    <property type="evidence" value="ECO:0007669"/>
    <property type="project" value="InterPro"/>
</dbReference>
<sequence>MTKHLPLTKKKTNLSLSTLIIRIFLICFFFFSLYIVSGQNSEKGYTAKEITAYYDKIKKEGNEASNVEVIKKLIVQSKKVNDIPGEIRGLAILQVVAFNNNDYILFGKYSEELEALALQTGDYYSLSLTYTLRGTVSSILDKFPEAEADFDKAIEYGEKIPDLASKHMQLSRIYANKAGMSEGLDNNNKIIENIKKSLELIETIPISHLSPSQKETYYYLYITALTNVSATYLHAYNPPHVKLAEPYIKKALSFERITPYYFKANETGVYFSVSDFYAKKGDYQQAINYATKLLRTKEIQENPRERMLAYKVTKDAYAAAKDAKNENIYLKLYTDLNDSINAAEKKTIVQQSRNQIEKSTKEKNKYKQKTLLIVSITILLILIAAWGYITKKNHDYHKKYEALITKIKNEKDANTLLELNDQNIKSSSINITDKTIRVLLLKLEKFEQSEKYLQKDISLTSLANRLHTNTRYLSEIIKTYRNKNFTDYINGLRINYIVHQLYHEPKYRQYKISSLSEECGFTSYNAFVNAFKKMNDVTPYYFIEQLKQHETA</sequence>
<evidence type="ECO:0000313" key="7">
    <source>
        <dbReference type="Proteomes" id="UP000321245"/>
    </source>
</evidence>
<dbReference type="InterPro" id="IPR011990">
    <property type="entry name" value="TPR-like_helical_dom_sf"/>
</dbReference>
<dbReference type="OrthoDB" id="5295174at2"/>
<dbReference type="PANTHER" id="PTHR43280">
    <property type="entry name" value="ARAC-FAMILY TRANSCRIPTIONAL REGULATOR"/>
    <property type="match status" value="1"/>
</dbReference>
<dbReference type="GO" id="GO:0043565">
    <property type="term" value="F:sequence-specific DNA binding"/>
    <property type="evidence" value="ECO:0007669"/>
    <property type="project" value="InterPro"/>
</dbReference>
<dbReference type="GeneID" id="84650775"/>
<dbReference type="SUPFAM" id="SSF46689">
    <property type="entry name" value="Homeodomain-like"/>
    <property type="match status" value="1"/>
</dbReference>
<keyword evidence="7" id="KW-1185">Reference proteome</keyword>
<dbReference type="Pfam" id="PF13181">
    <property type="entry name" value="TPR_8"/>
    <property type="match status" value="1"/>
</dbReference>
<keyword evidence="2" id="KW-0238">DNA-binding</keyword>
<evidence type="ECO:0000256" key="1">
    <source>
        <dbReference type="ARBA" id="ARBA00023015"/>
    </source>
</evidence>
<keyword evidence="4" id="KW-0812">Transmembrane</keyword>
<keyword evidence="1" id="KW-0805">Transcription regulation</keyword>
<feature type="domain" description="HTH araC/xylS-type" evidence="5">
    <location>
        <begin position="450"/>
        <end position="545"/>
    </location>
</feature>
<dbReference type="Gene3D" id="1.25.40.10">
    <property type="entry name" value="Tetratricopeptide repeat domain"/>
    <property type="match status" value="1"/>
</dbReference>
<evidence type="ECO:0000256" key="4">
    <source>
        <dbReference type="SAM" id="Phobius"/>
    </source>
</evidence>
<comment type="caution">
    <text evidence="6">The sequence shown here is derived from an EMBL/GenBank/DDBJ whole genome shotgun (WGS) entry which is preliminary data.</text>
</comment>
<gene>
    <name evidence="6" type="ORF">EB1_32910</name>
</gene>
<evidence type="ECO:0000256" key="2">
    <source>
        <dbReference type="ARBA" id="ARBA00023125"/>
    </source>
</evidence>
<keyword evidence="4" id="KW-0472">Membrane</keyword>
<dbReference type="SMART" id="SM00342">
    <property type="entry name" value="HTH_ARAC"/>
    <property type="match status" value="1"/>
</dbReference>
<dbReference type="SUPFAM" id="SSF48452">
    <property type="entry name" value="TPR-like"/>
    <property type="match status" value="1"/>
</dbReference>
<dbReference type="PROSITE" id="PS01124">
    <property type="entry name" value="HTH_ARAC_FAMILY_2"/>
    <property type="match status" value="1"/>
</dbReference>
<proteinExistence type="predicted"/>
<keyword evidence="4" id="KW-1133">Transmembrane helix</keyword>
<dbReference type="InterPro" id="IPR009057">
    <property type="entry name" value="Homeodomain-like_sf"/>
</dbReference>
<reference evidence="6 7" key="1">
    <citation type="submission" date="2019-07" db="EMBL/GenBank/DDBJ databases">
        <title>Whole genome shotgun sequence of Empedobacter brevis NBRC 14943.</title>
        <authorList>
            <person name="Hosoyama A."/>
            <person name="Uohara A."/>
            <person name="Ohji S."/>
            <person name="Ichikawa N."/>
        </authorList>
    </citation>
    <scope>NUCLEOTIDE SEQUENCE [LARGE SCALE GENOMIC DNA]</scope>
    <source>
        <strain evidence="6 7">NBRC 14943</strain>
    </source>
</reference>
<dbReference type="STRING" id="1218108.GCA_000382425_02674"/>
<dbReference type="PANTHER" id="PTHR43280:SF34">
    <property type="entry name" value="ARAC-FAMILY TRANSCRIPTIONAL REGULATOR"/>
    <property type="match status" value="1"/>
</dbReference>
<accession>A0A511NMQ6</accession>
<evidence type="ECO:0000256" key="3">
    <source>
        <dbReference type="ARBA" id="ARBA00023163"/>
    </source>
</evidence>
<dbReference type="Gene3D" id="1.10.10.60">
    <property type="entry name" value="Homeodomain-like"/>
    <property type="match status" value="2"/>
</dbReference>
<keyword evidence="3" id="KW-0804">Transcription</keyword>
<dbReference type="AlphaFoldDB" id="A0A511NMQ6"/>
<dbReference type="InterPro" id="IPR019734">
    <property type="entry name" value="TPR_rpt"/>
</dbReference>
<evidence type="ECO:0000259" key="5">
    <source>
        <dbReference type="PROSITE" id="PS01124"/>
    </source>
</evidence>
<protein>
    <recommendedName>
        <fullName evidence="5">HTH araC/xylS-type domain-containing protein</fullName>
    </recommendedName>
</protein>
<dbReference type="RefSeq" id="WP_019976150.1">
    <property type="nucleotide sequence ID" value="NZ_BJXC01000032.1"/>
</dbReference>
<dbReference type="Pfam" id="PF12833">
    <property type="entry name" value="HTH_18"/>
    <property type="match status" value="1"/>
</dbReference>
<feature type="transmembrane region" description="Helical" evidence="4">
    <location>
        <begin position="14"/>
        <end position="36"/>
    </location>
</feature>
<dbReference type="EMBL" id="BJXC01000032">
    <property type="protein sequence ID" value="GEM53501.1"/>
    <property type="molecule type" value="Genomic_DNA"/>
</dbReference>
<dbReference type="Proteomes" id="UP000321245">
    <property type="component" value="Unassembled WGS sequence"/>
</dbReference>